<reference evidence="1" key="2">
    <citation type="submission" date="2024-03" db="EMBL/GenBank/DDBJ databases">
        <authorList>
            <person name="Bromfield E.S.P."/>
            <person name="Cloutier S."/>
        </authorList>
    </citation>
    <scope>NUCLEOTIDE SEQUENCE</scope>
    <source>
        <strain evidence="1">5S5</strain>
    </source>
</reference>
<organism evidence="1 2">
    <name type="scientific">Bradyrhizobium septentrionale</name>
    <dbReference type="NCBI Taxonomy" id="1404411"/>
    <lineage>
        <taxon>Bacteria</taxon>
        <taxon>Pseudomonadati</taxon>
        <taxon>Pseudomonadota</taxon>
        <taxon>Alphaproteobacteria</taxon>
        <taxon>Hyphomicrobiales</taxon>
        <taxon>Nitrobacteraceae</taxon>
        <taxon>Bradyrhizobium</taxon>
    </lineage>
</organism>
<dbReference type="RefSeq" id="WP_224497183.1">
    <property type="nucleotide sequence ID" value="NZ_CP088284.1"/>
</dbReference>
<evidence type="ECO:0000313" key="1">
    <source>
        <dbReference type="EMBL" id="WXC81799.1"/>
    </source>
</evidence>
<name>A0ABZ2P6Q3_9BRAD</name>
<protein>
    <submittedName>
        <fullName evidence="1">Uncharacterized protein</fullName>
    </submittedName>
</protein>
<gene>
    <name evidence="1" type="ORF">WDK88_09445</name>
</gene>
<sequence>MAAICKRELSEGGAGFFEAATIDRNPTVLPMKKPVLSIDEPERKKALRADRPPDEGFVVIVDGHFKSEFDTMAAAEASGRKLKSSYPMLQIEIYDAVKKHRTLLS</sequence>
<proteinExistence type="predicted"/>
<evidence type="ECO:0000313" key="2">
    <source>
        <dbReference type="Proteomes" id="UP001432046"/>
    </source>
</evidence>
<dbReference type="Proteomes" id="UP001432046">
    <property type="component" value="Chromosome"/>
</dbReference>
<reference evidence="1" key="1">
    <citation type="journal article" date="2021" name="Int. J. Syst. Evol. Microbiol.">
        <title>Bradyrhizobium septentrionale sp. nov. (sv. septentrionale) and Bradyrhizobium quebecense sp. nov. (sv. septentrionale) associated with legumes native to Canada possess rearranged symbiosis genes and numerous insertion sequences.</title>
        <authorList>
            <person name="Bromfield E.S.P."/>
            <person name="Cloutier S."/>
        </authorList>
    </citation>
    <scope>NUCLEOTIDE SEQUENCE</scope>
    <source>
        <strain evidence="1">5S5</strain>
    </source>
</reference>
<dbReference type="EMBL" id="CP147711">
    <property type="protein sequence ID" value="WXC81799.1"/>
    <property type="molecule type" value="Genomic_DNA"/>
</dbReference>
<accession>A0ABZ2P6Q3</accession>
<keyword evidence="2" id="KW-1185">Reference proteome</keyword>